<protein>
    <submittedName>
        <fullName evidence="1">Uncharacterized protein</fullName>
    </submittedName>
</protein>
<reference evidence="1 2" key="1">
    <citation type="journal article" date="2012" name="Plant Cell">
        <title>Genome comparison of barley and maize smut fungi reveals targeted loss of RNA silencing components and species-specific presence of transposable elements.</title>
        <authorList>
            <person name="Laurie J.D."/>
            <person name="Ali S."/>
            <person name="Linning R."/>
            <person name="Mannhaupt G."/>
            <person name="Wong P."/>
            <person name="Gueldener U."/>
            <person name="Muensterkoetter M."/>
            <person name="Moore R."/>
            <person name="Kahmann R."/>
            <person name="Bakkeren G."/>
            <person name="Schirawski J."/>
        </authorList>
    </citation>
    <scope>NUCLEOTIDE SEQUENCE [LARGE SCALE GENOMIC DNA]</scope>
    <source>
        <strain evidence="2">Uh4875-4</strain>
    </source>
</reference>
<keyword evidence="2" id="KW-1185">Reference proteome</keyword>
<gene>
    <name evidence="1" type="ORF">UHOR_08359</name>
</gene>
<comment type="caution">
    <text evidence="1">The sequence shown here is derived from an EMBL/GenBank/DDBJ whole genome shotgun (WGS) entry which is preliminary data.</text>
</comment>
<accession>I2FXI4</accession>
<proteinExistence type="predicted"/>
<name>I2FXI4_USTHO</name>
<evidence type="ECO:0000313" key="1">
    <source>
        <dbReference type="EMBL" id="CCF51627.1"/>
    </source>
</evidence>
<sequence length="153" mass="16737">MSLNASVGHGGENKGAKWAVKRQTFIDDGVDDGVCLTTLWAVQRECDKLGLTAVSELDCFRYNSECLLARLVNVSTFEAENPRRRTQGGASSDICRIVLQAHRSTANTLSGMVCPVTIIRAHGHPRRTPFPEMMDCGGASVISFTFVLILWAH</sequence>
<dbReference type="HOGENOM" id="CLU_1714676_0_0_1"/>
<dbReference type="EMBL" id="CAGI01000166">
    <property type="protein sequence ID" value="CCF51627.1"/>
    <property type="molecule type" value="Genomic_DNA"/>
</dbReference>
<dbReference type="Proteomes" id="UP000006174">
    <property type="component" value="Unassembled WGS sequence"/>
</dbReference>
<evidence type="ECO:0000313" key="2">
    <source>
        <dbReference type="Proteomes" id="UP000006174"/>
    </source>
</evidence>
<dbReference type="AlphaFoldDB" id="I2FXI4"/>
<organism evidence="1 2">
    <name type="scientific">Ustilago hordei</name>
    <name type="common">Barley covered smut fungus</name>
    <dbReference type="NCBI Taxonomy" id="120017"/>
    <lineage>
        <taxon>Eukaryota</taxon>
        <taxon>Fungi</taxon>
        <taxon>Dikarya</taxon>
        <taxon>Basidiomycota</taxon>
        <taxon>Ustilaginomycotina</taxon>
        <taxon>Ustilaginomycetes</taxon>
        <taxon>Ustilaginales</taxon>
        <taxon>Ustilaginaceae</taxon>
        <taxon>Ustilago</taxon>
    </lineage>
</organism>